<keyword evidence="3" id="KW-1185">Reference proteome</keyword>
<dbReference type="Proteomes" id="UP001497382">
    <property type="component" value="Unassembled WGS sequence"/>
</dbReference>
<name>A0AAV2AEA1_9ARAC</name>
<keyword evidence="1" id="KW-0812">Transmembrane</keyword>
<evidence type="ECO:0000313" key="3">
    <source>
        <dbReference type="Proteomes" id="UP001497382"/>
    </source>
</evidence>
<dbReference type="AlphaFoldDB" id="A0AAV2AEA1"/>
<sequence>MKFSPSDIRSGVTAATCFFIYGITASIPSLSSLLFVASMSRFNIDRARASFPFLLCYTVRNAFGPRAFFTSGQSQ</sequence>
<evidence type="ECO:0000313" key="2">
    <source>
        <dbReference type="EMBL" id="CAL1280863.1"/>
    </source>
</evidence>
<reference evidence="2 3" key="1">
    <citation type="submission" date="2024-04" db="EMBL/GenBank/DDBJ databases">
        <authorList>
            <person name="Rising A."/>
            <person name="Reimegard J."/>
            <person name="Sonavane S."/>
            <person name="Akerstrom W."/>
            <person name="Nylinder S."/>
            <person name="Hedman E."/>
            <person name="Kallberg Y."/>
        </authorList>
    </citation>
    <scope>NUCLEOTIDE SEQUENCE [LARGE SCALE GENOMIC DNA]</scope>
</reference>
<comment type="caution">
    <text evidence="2">The sequence shown here is derived from an EMBL/GenBank/DDBJ whole genome shotgun (WGS) entry which is preliminary data.</text>
</comment>
<organism evidence="2 3">
    <name type="scientific">Larinioides sclopetarius</name>
    <dbReference type="NCBI Taxonomy" id="280406"/>
    <lineage>
        <taxon>Eukaryota</taxon>
        <taxon>Metazoa</taxon>
        <taxon>Ecdysozoa</taxon>
        <taxon>Arthropoda</taxon>
        <taxon>Chelicerata</taxon>
        <taxon>Arachnida</taxon>
        <taxon>Araneae</taxon>
        <taxon>Araneomorphae</taxon>
        <taxon>Entelegynae</taxon>
        <taxon>Araneoidea</taxon>
        <taxon>Araneidae</taxon>
        <taxon>Larinioides</taxon>
    </lineage>
</organism>
<proteinExistence type="predicted"/>
<feature type="transmembrane region" description="Helical" evidence="1">
    <location>
        <begin position="12"/>
        <end position="36"/>
    </location>
</feature>
<accession>A0AAV2AEA1</accession>
<dbReference type="EMBL" id="CAXIEN010000137">
    <property type="protein sequence ID" value="CAL1280863.1"/>
    <property type="molecule type" value="Genomic_DNA"/>
</dbReference>
<gene>
    <name evidence="2" type="ORF">LARSCL_LOCUS11234</name>
</gene>
<evidence type="ECO:0000256" key="1">
    <source>
        <dbReference type="SAM" id="Phobius"/>
    </source>
</evidence>
<keyword evidence="1" id="KW-0472">Membrane</keyword>
<keyword evidence="1" id="KW-1133">Transmembrane helix</keyword>
<protein>
    <submittedName>
        <fullName evidence="2">Uncharacterized protein</fullName>
    </submittedName>
</protein>